<dbReference type="EMBL" id="AP025314">
    <property type="protein sequence ID" value="BDD08897.1"/>
    <property type="molecule type" value="Genomic_DNA"/>
</dbReference>
<dbReference type="AlphaFoldDB" id="A0AAU9CPP0"/>
<dbReference type="KEGG" id="fax:FUAX_13290"/>
<protein>
    <submittedName>
        <fullName evidence="1">Uncharacterized protein</fullName>
    </submittedName>
</protein>
<keyword evidence="2" id="KW-1185">Reference proteome</keyword>
<dbReference type="RefSeq" id="WP_338394124.1">
    <property type="nucleotide sequence ID" value="NZ_AP025314.1"/>
</dbReference>
<reference evidence="1 2" key="1">
    <citation type="submission" date="2021-12" db="EMBL/GenBank/DDBJ databases">
        <title>Genome sequencing of bacteria with rrn-lacking chromosome and rrn-plasmid.</title>
        <authorList>
            <person name="Anda M."/>
            <person name="Iwasaki W."/>
        </authorList>
    </citation>
    <scope>NUCLEOTIDE SEQUENCE [LARGE SCALE GENOMIC DNA]</scope>
    <source>
        <strain evidence="1 2">DSM 100852</strain>
    </source>
</reference>
<evidence type="ECO:0000313" key="1">
    <source>
        <dbReference type="EMBL" id="BDD08897.1"/>
    </source>
</evidence>
<sequence length="217" mass="24449">MIRKILIVFVFLVGIVLSDSAVAQSILLKDHPKMRMLLSFYRQAGRYKAVISFVSDSKDVTQLNEGDDVELTDVYTGDVAVLRVEDVVARKVAGKSGAERYQAVYRINTVDRWFVNYFGTMIIDRVDLVKTGVSFLSFLPDQTYKDSAWKFAEEMKSLGGKKMTGDHNQMQILTMPTKGGHWSEAEKIDDKTGIVTMKVAAADMSWPEIMVAWGNEF</sequence>
<name>A0AAU9CPP0_9BACT</name>
<evidence type="ECO:0000313" key="2">
    <source>
        <dbReference type="Proteomes" id="UP001348817"/>
    </source>
</evidence>
<proteinExistence type="predicted"/>
<accession>A0AAU9CPP0</accession>
<organism evidence="1 2">
    <name type="scientific">Fulvitalea axinellae</name>
    <dbReference type="NCBI Taxonomy" id="1182444"/>
    <lineage>
        <taxon>Bacteria</taxon>
        <taxon>Pseudomonadati</taxon>
        <taxon>Bacteroidota</taxon>
        <taxon>Cytophagia</taxon>
        <taxon>Cytophagales</taxon>
        <taxon>Persicobacteraceae</taxon>
        <taxon>Fulvitalea</taxon>
    </lineage>
</organism>
<dbReference type="Proteomes" id="UP001348817">
    <property type="component" value="Chromosome"/>
</dbReference>
<gene>
    <name evidence="1" type="ORF">FUAX_13290</name>
</gene>